<dbReference type="PANTHER" id="PTHR35007">
    <property type="entry name" value="INTEGRAL MEMBRANE PROTEIN-RELATED"/>
    <property type="match status" value="1"/>
</dbReference>
<feature type="domain" description="Type II secretion system protein GspF" evidence="7">
    <location>
        <begin position="174"/>
        <end position="299"/>
    </location>
</feature>
<dbReference type="GO" id="GO:0005886">
    <property type="term" value="C:plasma membrane"/>
    <property type="evidence" value="ECO:0007669"/>
    <property type="project" value="UniProtKB-SubCell"/>
</dbReference>
<keyword evidence="3 6" id="KW-0812">Transmembrane</keyword>
<keyword evidence="5 6" id="KW-0472">Membrane</keyword>
<feature type="transmembrane region" description="Helical" evidence="6">
    <location>
        <begin position="282"/>
        <end position="307"/>
    </location>
</feature>
<comment type="caution">
    <text evidence="8">The sequence shown here is derived from an EMBL/GenBank/DDBJ whole genome shotgun (WGS) entry which is preliminary data.</text>
</comment>
<feature type="transmembrane region" description="Helical" evidence="6">
    <location>
        <begin position="137"/>
        <end position="155"/>
    </location>
</feature>
<organism evidence="8 9">
    <name type="scientific">Selenomonas ruminantium</name>
    <dbReference type="NCBI Taxonomy" id="971"/>
    <lineage>
        <taxon>Bacteria</taxon>
        <taxon>Bacillati</taxon>
        <taxon>Bacillota</taxon>
        <taxon>Negativicutes</taxon>
        <taxon>Selenomonadales</taxon>
        <taxon>Selenomonadaceae</taxon>
        <taxon>Selenomonas</taxon>
    </lineage>
</organism>
<dbReference type="Pfam" id="PF00482">
    <property type="entry name" value="T2SSF"/>
    <property type="match status" value="1"/>
</dbReference>
<evidence type="ECO:0000256" key="2">
    <source>
        <dbReference type="ARBA" id="ARBA00022475"/>
    </source>
</evidence>
<feature type="transmembrane region" description="Helical" evidence="6">
    <location>
        <begin position="107"/>
        <end position="125"/>
    </location>
</feature>
<evidence type="ECO:0000313" key="9">
    <source>
        <dbReference type="Proteomes" id="UP000761380"/>
    </source>
</evidence>
<accession>A0A927WQW7</accession>
<keyword evidence="4 6" id="KW-1133">Transmembrane helix</keyword>
<reference evidence="8" key="1">
    <citation type="submission" date="2019-04" db="EMBL/GenBank/DDBJ databases">
        <title>Evolution of Biomass-Degrading Anaerobic Consortia Revealed by Metagenomics.</title>
        <authorList>
            <person name="Peng X."/>
        </authorList>
    </citation>
    <scope>NUCLEOTIDE SEQUENCE</scope>
    <source>
        <strain evidence="8">SIG240</strain>
    </source>
</reference>
<feature type="transmembrane region" description="Helical" evidence="6">
    <location>
        <begin position="6"/>
        <end position="26"/>
    </location>
</feature>
<dbReference type="InterPro" id="IPR018076">
    <property type="entry name" value="T2SS_GspF_dom"/>
</dbReference>
<evidence type="ECO:0000259" key="7">
    <source>
        <dbReference type="Pfam" id="PF00482"/>
    </source>
</evidence>
<keyword evidence="2" id="KW-1003">Cell membrane</keyword>
<proteinExistence type="predicted"/>
<evidence type="ECO:0000313" key="8">
    <source>
        <dbReference type="EMBL" id="MBE6091834.1"/>
    </source>
</evidence>
<evidence type="ECO:0000256" key="4">
    <source>
        <dbReference type="ARBA" id="ARBA00022989"/>
    </source>
</evidence>
<evidence type="ECO:0000256" key="1">
    <source>
        <dbReference type="ARBA" id="ARBA00004651"/>
    </source>
</evidence>
<evidence type="ECO:0000256" key="6">
    <source>
        <dbReference type="SAM" id="Phobius"/>
    </source>
</evidence>
<dbReference type="AlphaFoldDB" id="A0A927WQW7"/>
<dbReference type="Proteomes" id="UP000761380">
    <property type="component" value="Unassembled WGS sequence"/>
</dbReference>
<name>A0A927WQW7_SELRU</name>
<evidence type="ECO:0000256" key="5">
    <source>
        <dbReference type="ARBA" id="ARBA00023136"/>
    </source>
</evidence>
<sequence>MLLAAFALALSLTTFLLMFAFIRKVILPENSVRQRIFALDADKQFLAEKQTGRRKLRDIPFMERVVKPAGEQLAESIQRFTPKQVLALVEKRLIMAGRIDECTAPQFIAVCFLGALTMWLLMFYLVSDSHYLLIQKAVYILLGGILGGLMPVVCLNTMAQKRREQIACQLPEVLDLLCVSVQAGLSFDAALSKITARMKGELIRECKHMQEDIRMGMVRRTAMKNMADRCDVQDVSLFMTSVIQAERLGTSMGKTLKNQADNIRERRRQYIKAEAMRAPVKIVFPLVIFIFPALFVVTLVPTLLFLIKNML</sequence>
<dbReference type="PANTHER" id="PTHR35007:SF2">
    <property type="entry name" value="PILUS ASSEMBLE PROTEIN"/>
    <property type="match status" value="1"/>
</dbReference>
<gene>
    <name evidence="8" type="ORF">E7201_01430</name>
</gene>
<protein>
    <submittedName>
        <fullName evidence="8">Type II secretion system F family protein</fullName>
    </submittedName>
</protein>
<evidence type="ECO:0000256" key="3">
    <source>
        <dbReference type="ARBA" id="ARBA00022692"/>
    </source>
</evidence>
<dbReference type="EMBL" id="SVBY01000006">
    <property type="protein sequence ID" value="MBE6091834.1"/>
    <property type="molecule type" value="Genomic_DNA"/>
</dbReference>
<comment type="subcellular location">
    <subcellularLocation>
        <location evidence="1">Cell membrane</location>
        <topology evidence="1">Multi-pass membrane protein</topology>
    </subcellularLocation>
</comment>